<dbReference type="Pfam" id="PF00326">
    <property type="entry name" value="Peptidase_S9"/>
    <property type="match status" value="1"/>
</dbReference>
<dbReference type="GO" id="GO:0006508">
    <property type="term" value="P:proteolysis"/>
    <property type="evidence" value="ECO:0007669"/>
    <property type="project" value="InterPro"/>
</dbReference>
<organism evidence="3 4">
    <name type="scientific">Elizabethkingia anophelis</name>
    <dbReference type="NCBI Taxonomy" id="1117645"/>
    <lineage>
        <taxon>Bacteria</taxon>
        <taxon>Pseudomonadati</taxon>
        <taxon>Bacteroidota</taxon>
        <taxon>Flavobacteriia</taxon>
        <taxon>Flavobacteriales</taxon>
        <taxon>Weeksellaceae</taxon>
        <taxon>Elizabethkingia</taxon>
    </lineage>
</organism>
<dbReference type="Proteomes" id="UP000254876">
    <property type="component" value="Unassembled WGS sequence"/>
</dbReference>
<protein>
    <submittedName>
        <fullName evidence="3">Prolyl oligopeptidase family</fullName>
    </submittedName>
</protein>
<dbReference type="Gene3D" id="3.40.50.1820">
    <property type="entry name" value="alpha/beta hydrolase"/>
    <property type="match status" value="1"/>
</dbReference>
<name>A0A7Z7LTS2_9FLAO</name>
<dbReference type="SUPFAM" id="SSF82171">
    <property type="entry name" value="DPP6 N-terminal domain-like"/>
    <property type="match status" value="1"/>
</dbReference>
<evidence type="ECO:0000259" key="2">
    <source>
        <dbReference type="Pfam" id="PF00326"/>
    </source>
</evidence>
<dbReference type="SUPFAM" id="SSF53474">
    <property type="entry name" value="alpha/beta-Hydrolases"/>
    <property type="match status" value="1"/>
</dbReference>
<sequence>MKDIKSLLNVILLILIYLTGSGYIKAQSLQEFMDKYHPYHYTELVKLSKDQKWAVMNCYNSDSLNFNKLMRLTVSSHEKKRTSESRVIKDQMSPESTINLGDAMGYYFVGNKYLAYHQKDLSLILRDLAKGTEIKIPGIKRVLQFEKLDMLVLEDLNKDVKVVDENGSVIKTINKIKSFDIDFNKYLIYYLTDTQWGLYNLKDKNQINTAFSHSLDWIKKTGGELLGFNFLKNSINLYRFDLTTKKISKEEFSLPQGFKITDNSKSYLEVRDERYLFIPLVSNQDKTQEKANIYYTNLDSQLNRPMIQLSIYDLQEKKWQWTPDRLKPYERQILVSDNGDFIAYDQKSEKSDSLSISKVKLTLFKDYGREKYSLKNPYYHNQNIYYDNITNQMLYYENGIWNKENLSTGEVSSVPLLKDKDSEGDSLADSPTGRIIPTNYKGKFIVEEEQDLYLWDIINNSFSALTNGKKSSLSYEMLPQPLWEPGYSNWTMFKSCIVNIDRPIVIKVLNTYTLESGIARIDIPKGSFKNLPEVKVLTYGKESIHQIIPLKTDEKRKAKSLEKEQLIYTTYSYNEPLKLYQINVKGKGNQEDKKLLFASKGIFIGDRPKIKKELLHYKANGKTLNAYLLYPTDYNSQKKYPLIVKVYEKMTKEVNKIDLIPNLNDPDGTNLMHYLHNGYFVLLPDLDYGINDGQKKLLSSITAVMEETLKNPMLDAKRIAVVGSSFGGYEASFFMGRTSLFSTAVIGVPVVDLVHKSFSVYGMLDGINPDLRPQFGQARMQTDIYKNWKAYLETSPIYYVPQVSRPVLLWGGSEDPNVNPDQVRSYFLGLKKMRKKAIYLDFQGEGHAIMNRENQLDFNYKIWQWLEYFLKDKPAPAWMKPMLE</sequence>
<dbReference type="PANTHER" id="PTHR42776">
    <property type="entry name" value="SERINE PEPTIDASE S9 FAMILY MEMBER"/>
    <property type="match status" value="1"/>
</dbReference>
<dbReference type="EMBL" id="UFYD01000001">
    <property type="protein sequence ID" value="STC96899.1"/>
    <property type="molecule type" value="Genomic_DNA"/>
</dbReference>
<dbReference type="GO" id="GO:0004252">
    <property type="term" value="F:serine-type endopeptidase activity"/>
    <property type="evidence" value="ECO:0007669"/>
    <property type="project" value="TreeGrafter"/>
</dbReference>
<dbReference type="AlphaFoldDB" id="A0A7Z7LTS2"/>
<dbReference type="InterPro" id="IPR029058">
    <property type="entry name" value="AB_hydrolase_fold"/>
</dbReference>
<accession>A0A7Z7LTS2</accession>
<dbReference type="InterPro" id="IPR001375">
    <property type="entry name" value="Peptidase_S9_cat"/>
</dbReference>
<comment type="caution">
    <text evidence="3">The sequence shown here is derived from an EMBL/GenBank/DDBJ whole genome shotgun (WGS) entry which is preliminary data.</text>
</comment>
<proteinExistence type="predicted"/>
<reference evidence="3 4" key="1">
    <citation type="submission" date="2018-06" db="EMBL/GenBank/DDBJ databases">
        <authorList>
            <consortium name="Pathogen Informatics"/>
            <person name="Doyle S."/>
        </authorList>
    </citation>
    <scope>NUCLEOTIDE SEQUENCE [LARGE SCALE GENOMIC DNA]</scope>
    <source>
        <strain evidence="3 4">NCTC10588</strain>
    </source>
</reference>
<dbReference type="PANTHER" id="PTHR42776:SF27">
    <property type="entry name" value="DIPEPTIDYL PEPTIDASE FAMILY MEMBER 6"/>
    <property type="match status" value="1"/>
</dbReference>
<evidence type="ECO:0000256" key="1">
    <source>
        <dbReference type="ARBA" id="ARBA00022801"/>
    </source>
</evidence>
<evidence type="ECO:0000313" key="4">
    <source>
        <dbReference type="Proteomes" id="UP000254876"/>
    </source>
</evidence>
<feature type="domain" description="Peptidase S9 prolyl oligopeptidase catalytic" evidence="2">
    <location>
        <begin position="698"/>
        <end position="871"/>
    </location>
</feature>
<keyword evidence="1" id="KW-0378">Hydrolase</keyword>
<evidence type="ECO:0000313" key="3">
    <source>
        <dbReference type="EMBL" id="STC96899.1"/>
    </source>
</evidence>
<gene>
    <name evidence="3" type="ORF">NCTC10588_00786</name>
</gene>